<evidence type="ECO:0000313" key="8">
    <source>
        <dbReference type="EMBL" id="GGN01955.1"/>
    </source>
</evidence>
<protein>
    <submittedName>
        <fullName evidence="8">Cell division protein</fullName>
    </submittedName>
</protein>
<dbReference type="InterPro" id="IPR050515">
    <property type="entry name" value="Beta-lactam/transpept"/>
</dbReference>
<dbReference type="GO" id="GO:0051301">
    <property type="term" value="P:cell division"/>
    <property type="evidence" value="ECO:0007669"/>
    <property type="project" value="UniProtKB-KW"/>
</dbReference>
<dbReference type="EMBL" id="BMNZ01000006">
    <property type="protein sequence ID" value="GGN01955.1"/>
    <property type="molecule type" value="Genomic_DNA"/>
</dbReference>
<keyword evidence="5" id="KW-1133">Transmembrane helix</keyword>
<organism evidence="8 9">
    <name type="scientific">Terrabacter tumescens</name>
    <dbReference type="NCBI Taxonomy" id="60443"/>
    <lineage>
        <taxon>Bacteria</taxon>
        <taxon>Bacillati</taxon>
        <taxon>Actinomycetota</taxon>
        <taxon>Actinomycetes</taxon>
        <taxon>Micrococcales</taxon>
        <taxon>Intrasporangiaceae</taxon>
        <taxon>Terrabacter</taxon>
    </lineage>
</organism>
<feature type="compositionally biased region" description="Low complexity" evidence="4">
    <location>
        <begin position="65"/>
        <end position="112"/>
    </location>
</feature>
<feature type="compositionally biased region" description="Low complexity" evidence="4">
    <location>
        <begin position="14"/>
        <end position="48"/>
    </location>
</feature>
<evidence type="ECO:0000256" key="1">
    <source>
        <dbReference type="ARBA" id="ARBA00004370"/>
    </source>
</evidence>
<keyword evidence="9" id="KW-1185">Reference proteome</keyword>
<feature type="region of interest" description="Disordered" evidence="4">
    <location>
        <begin position="1"/>
        <end position="132"/>
    </location>
</feature>
<name>A0ABQ2I6I0_9MICO</name>
<feature type="transmembrane region" description="Helical" evidence="5">
    <location>
        <begin position="139"/>
        <end position="158"/>
    </location>
</feature>
<proteinExistence type="inferred from homology"/>
<dbReference type="Gene3D" id="3.90.1310.10">
    <property type="entry name" value="Penicillin-binding protein 2a (Domain 2)"/>
    <property type="match status" value="1"/>
</dbReference>
<evidence type="ECO:0000256" key="2">
    <source>
        <dbReference type="ARBA" id="ARBA00007171"/>
    </source>
</evidence>
<gene>
    <name evidence="8" type="ORF">GCM10009721_31510</name>
</gene>
<evidence type="ECO:0000256" key="4">
    <source>
        <dbReference type="SAM" id="MobiDB-lite"/>
    </source>
</evidence>
<comment type="caution">
    <text evidence="8">The sequence shown here is derived from an EMBL/GenBank/DDBJ whole genome shotgun (WGS) entry which is preliminary data.</text>
</comment>
<dbReference type="SUPFAM" id="SSF56601">
    <property type="entry name" value="beta-lactamase/transpeptidase-like"/>
    <property type="match status" value="1"/>
</dbReference>
<dbReference type="SUPFAM" id="SSF56519">
    <property type="entry name" value="Penicillin binding protein dimerisation domain"/>
    <property type="match status" value="1"/>
</dbReference>
<feature type="domain" description="Penicillin-binding protein transpeptidase" evidence="6">
    <location>
        <begin position="385"/>
        <end position="691"/>
    </location>
</feature>
<keyword evidence="8" id="KW-0132">Cell division</keyword>
<dbReference type="Proteomes" id="UP000623461">
    <property type="component" value="Unassembled WGS sequence"/>
</dbReference>
<dbReference type="InterPro" id="IPR036138">
    <property type="entry name" value="PBP_dimer_sf"/>
</dbReference>
<dbReference type="PANTHER" id="PTHR30627:SF1">
    <property type="entry name" value="PEPTIDOGLYCAN D,D-TRANSPEPTIDASE FTSI"/>
    <property type="match status" value="1"/>
</dbReference>
<dbReference type="PANTHER" id="PTHR30627">
    <property type="entry name" value="PEPTIDOGLYCAN D,D-TRANSPEPTIDASE"/>
    <property type="match status" value="1"/>
</dbReference>
<dbReference type="Gene3D" id="3.40.710.10">
    <property type="entry name" value="DD-peptidase/beta-lactamase superfamily"/>
    <property type="match status" value="1"/>
</dbReference>
<reference evidence="9" key="1">
    <citation type="journal article" date="2019" name="Int. J. Syst. Evol. Microbiol.">
        <title>The Global Catalogue of Microorganisms (GCM) 10K type strain sequencing project: providing services to taxonomists for standard genome sequencing and annotation.</title>
        <authorList>
            <consortium name="The Broad Institute Genomics Platform"/>
            <consortium name="The Broad Institute Genome Sequencing Center for Infectious Disease"/>
            <person name="Wu L."/>
            <person name="Ma J."/>
        </authorList>
    </citation>
    <scope>NUCLEOTIDE SEQUENCE [LARGE SCALE GENOMIC DNA]</scope>
    <source>
        <strain evidence="9">JCM 1365</strain>
    </source>
</reference>
<dbReference type="InterPro" id="IPR001460">
    <property type="entry name" value="PCN-bd_Tpept"/>
</dbReference>
<evidence type="ECO:0000259" key="6">
    <source>
        <dbReference type="Pfam" id="PF00905"/>
    </source>
</evidence>
<dbReference type="InterPro" id="IPR012338">
    <property type="entry name" value="Beta-lactam/transpept-like"/>
</dbReference>
<feature type="compositionally biased region" description="Basic residues" evidence="4">
    <location>
        <begin position="120"/>
        <end position="132"/>
    </location>
</feature>
<comment type="subcellular location">
    <subcellularLocation>
        <location evidence="1">Membrane</location>
    </subcellularLocation>
</comment>
<comment type="similarity">
    <text evidence="2">Belongs to the transpeptidase family.</text>
</comment>
<feature type="domain" description="Penicillin-binding protein dimerisation" evidence="7">
    <location>
        <begin position="182"/>
        <end position="342"/>
    </location>
</feature>
<evidence type="ECO:0000259" key="7">
    <source>
        <dbReference type="Pfam" id="PF03717"/>
    </source>
</evidence>
<keyword evidence="3 5" id="KW-0472">Membrane</keyword>
<dbReference type="Pfam" id="PF00905">
    <property type="entry name" value="Transpeptidase"/>
    <property type="match status" value="1"/>
</dbReference>
<dbReference type="Gene3D" id="3.30.450.330">
    <property type="match status" value="1"/>
</dbReference>
<accession>A0ABQ2I6I0</accession>
<dbReference type="RefSeq" id="WP_052358646.1">
    <property type="nucleotide sequence ID" value="NZ_BMNZ01000006.1"/>
</dbReference>
<dbReference type="InterPro" id="IPR005311">
    <property type="entry name" value="PBP_dimer"/>
</dbReference>
<evidence type="ECO:0000313" key="9">
    <source>
        <dbReference type="Proteomes" id="UP000623461"/>
    </source>
</evidence>
<keyword evidence="8" id="KW-0131">Cell cycle</keyword>
<keyword evidence="5" id="KW-0812">Transmembrane</keyword>
<evidence type="ECO:0000256" key="3">
    <source>
        <dbReference type="ARBA" id="ARBA00023136"/>
    </source>
</evidence>
<evidence type="ECO:0000256" key="5">
    <source>
        <dbReference type="SAM" id="Phobius"/>
    </source>
</evidence>
<dbReference type="Pfam" id="PF03717">
    <property type="entry name" value="PBP_dimer"/>
    <property type="match status" value="1"/>
</dbReference>
<sequence length="736" mass="77606">MTQTRGTDPRRTGRGAAPARATQPRSAQGRTTQARTGQGRTTQGRAAQPGQVRQGAGGRPTNPKAGTAARATSAGRGAAPTRSGAPGARRPAPARSAPAARGRGPAPKRGAASGPGGPRGPRRPRRQLRISRANPRRRARVIFVAILFVFTIFAGQLLRIQAFDASATQEAALFKRSVQTITPAMRGQILDTNGQVLADSVERFTIAADPTIIPEYVVRIDGVRTKVGVTRAAADLAPLLQMTPTALTKLFTRSGTRYVVIKKEVNPAIYREIRALGIPGITGERTAQRIYPTSMALGQLVGFVRPDDQSGAGGIEQMLDTALRGTPGRSVAERARDGYIIPGSQRVDTPVVNGRDVKLTIDADLQWYAQNALAKQVTAVGAESGTAVVLEVATGKVRAAASYPTFDPNDLADAKSAALGNYAFNDAFEPGSTGKLMTMAAALEQGVITPDTGVIVPPRLPRAGTNFKDNEPHGVENMTATGVLAKSSNMGTMLIGERVSPAIMEAYYRKFGIGSKTPVGFPGESAGLLAGAKDWVSTRRYTILFGQGYAVTAIQQAGVFQAIANKGVRVPPSLVEGTVNDSGTFIPSPATTPSRVVTEDTAVKLSRMMEEVTGENGTASAARIKGYRVAGKTGTADRYDDKLKRYNGFTASFIGFAPAEAPKYVVAVFIQKPSAGMFGGALAGPVFNQVMSYLLERTAAPPSPKSNLDYHVWADKPLSSDDPAVISNARAKRDGL</sequence>